<dbReference type="InterPro" id="IPR045621">
    <property type="entry name" value="BPD_transp_1_N"/>
</dbReference>
<keyword evidence="6 7" id="KW-0472">Membrane</keyword>
<dbReference type="OrthoDB" id="24153at2"/>
<evidence type="ECO:0000313" key="9">
    <source>
        <dbReference type="EMBL" id="TCN70499.1"/>
    </source>
</evidence>
<feature type="domain" description="ABC transmembrane type-1" evidence="8">
    <location>
        <begin position="131"/>
        <end position="343"/>
    </location>
</feature>
<feature type="transmembrane region" description="Helical" evidence="7">
    <location>
        <begin position="170"/>
        <end position="193"/>
    </location>
</feature>
<evidence type="ECO:0000256" key="3">
    <source>
        <dbReference type="ARBA" id="ARBA00022475"/>
    </source>
</evidence>
<evidence type="ECO:0000256" key="5">
    <source>
        <dbReference type="ARBA" id="ARBA00022989"/>
    </source>
</evidence>
<organism evidence="9 10">
    <name type="scientific">Acetobacteroides hydrogenigenes</name>
    <dbReference type="NCBI Taxonomy" id="979970"/>
    <lineage>
        <taxon>Bacteria</taxon>
        <taxon>Pseudomonadati</taxon>
        <taxon>Bacteroidota</taxon>
        <taxon>Bacteroidia</taxon>
        <taxon>Bacteroidales</taxon>
        <taxon>Rikenellaceae</taxon>
        <taxon>Acetobacteroides</taxon>
    </lineage>
</organism>
<dbReference type="Pfam" id="PF19300">
    <property type="entry name" value="BPD_transp_1_N"/>
    <property type="match status" value="1"/>
</dbReference>
<evidence type="ECO:0000256" key="4">
    <source>
        <dbReference type="ARBA" id="ARBA00022692"/>
    </source>
</evidence>
<dbReference type="Gene3D" id="1.10.3720.10">
    <property type="entry name" value="MetI-like"/>
    <property type="match status" value="1"/>
</dbReference>
<evidence type="ECO:0000256" key="6">
    <source>
        <dbReference type="ARBA" id="ARBA00023136"/>
    </source>
</evidence>
<feature type="transmembrane region" description="Helical" evidence="7">
    <location>
        <begin position="282"/>
        <end position="304"/>
    </location>
</feature>
<dbReference type="GO" id="GO:0055085">
    <property type="term" value="P:transmembrane transport"/>
    <property type="evidence" value="ECO:0007669"/>
    <property type="project" value="InterPro"/>
</dbReference>
<dbReference type="InterPro" id="IPR000515">
    <property type="entry name" value="MetI-like"/>
</dbReference>
<evidence type="ECO:0000256" key="1">
    <source>
        <dbReference type="ARBA" id="ARBA00004651"/>
    </source>
</evidence>
<protein>
    <submittedName>
        <fullName evidence="9">Peptide/nickel transport system permease protein</fullName>
    </submittedName>
</protein>
<keyword evidence="2 7" id="KW-0813">Transport</keyword>
<accession>A0A4R2F0J3</accession>
<dbReference type="Pfam" id="PF00528">
    <property type="entry name" value="BPD_transp_1"/>
    <property type="match status" value="1"/>
</dbReference>
<feature type="transmembrane region" description="Helical" evidence="7">
    <location>
        <begin position="9"/>
        <end position="30"/>
    </location>
</feature>
<dbReference type="PANTHER" id="PTHR43163:SF6">
    <property type="entry name" value="DIPEPTIDE TRANSPORT SYSTEM PERMEASE PROTEIN DPPB-RELATED"/>
    <property type="match status" value="1"/>
</dbReference>
<evidence type="ECO:0000313" key="10">
    <source>
        <dbReference type="Proteomes" id="UP000294830"/>
    </source>
</evidence>
<keyword evidence="5 7" id="KW-1133">Transmembrane helix</keyword>
<comment type="caution">
    <text evidence="9">The sequence shown here is derived from an EMBL/GenBank/DDBJ whole genome shotgun (WGS) entry which is preliminary data.</text>
</comment>
<dbReference type="PANTHER" id="PTHR43163">
    <property type="entry name" value="DIPEPTIDE TRANSPORT SYSTEM PERMEASE PROTEIN DPPB-RELATED"/>
    <property type="match status" value="1"/>
</dbReference>
<dbReference type="InterPro" id="IPR035906">
    <property type="entry name" value="MetI-like_sf"/>
</dbReference>
<dbReference type="RefSeq" id="WP_131838373.1">
    <property type="nucleotide sequence ID" value="NZ_SLWB01000003.1"/>
</dbReference>
<name>A0A4R2F0J3_9BACT</name>
<dbReference type="SUPFAM" id="SSF161098">
    <property type="entry name" value="MetI-like"/>
    <property type="match status" value="1"/>
</dbReference>
<evidence type="ECO:0000256" key="2">
    <source>
        <dbReference type="ARBA" id="ARBA00022448"/>
    </source>
</evidence>
<keyword evidence="10" id="KW-1185">Reference proteome</keyword>
<comment type="similarity">
    <text evidence="7">Belongs to the binding-protein-dependent transport system permease family.</text>
</comment>
<dbReference type="AlphaFoldDB" id="A0A4R2F0J3"/>
<dbReference type="EMBL" id="SLWB01000003">
    <property type="protein sequence ID" value="TCN70499.1"/>
    <property type="molecule type" value="Genomic_DNA"/>
</dbReference>
<dbReference type="Proteomes" id="UP000294830">
    <property type="component" value="Unassembled WGS sequence"/>
</dbReference>
<evidence type="ECO:0000256" key="7">
    <source>
        <dbReference type="RuleBase" id="RU363032"/>
    </source>
</evidence>
<keyword evidence="3" id="KW-1003">Cell membrane</keyword>
<feature type="transmembrane region" description="Helical" evidence="7">
    <location>
        <begin position="135"/>
        <end position="158"/>
    </location>
</feature>
<proteinExistence type="inferred from homology"/>
<evidence type="ECO:0000259" key="8">
    <source>
        <dbReference type="PROSITE" id="PS50928"/>
    </source>
</evidence>
<feature type="transmembrane region" description="Helical" evidence="7">
    <location>
        <begin position="324"/>
        <end position="350"/>
    </location>
</feature>
<comment type="subcellular location">
    <subcellularLocation>
        <location evidence="1 7">Cell membrane</location>
        <topology evidence="1 7">Multi-pass membrane protein</topology>
    </subcellularLocation>
</comment>
<dbReference type="GO" id="GO:0005886">
    <property type="term" value="C:plasma membrane"/>
    <property type="evidence" value="ECO:0007669"/>
    <property type="project" value="UniProtKB-SubCell"/>
</dbReference>
<sequence>MVSYLLKRIGYSILIVFGVITLIFMIFNALPGDPAQMMMGQRSDEKSLQIIRKDLGLNKPLSVQYLSYLNDLSPVSVHSTDTSSFFYFDREKYTSAAGVTIGKKVLAVKVPYLRRSYLTQKPVGETIRETLPNTFILAVLSMALASVLGIGIGIFIALKKGTWIDKASLALCSMGMSLPSFFAAVLIGWLFAYVLGDITGLNLTGNLFEVDPYGNGITLMLKNMILPVITLALRPLSVVVQLTRNSLLEVFTQDYIRTAKAKGLSTRKVIMRHALKNSLNPVVGAISGWFASMMAGVVFVEYIFGWKGLGFVMVQALSGYDLPIVMGCVVTFSIIFVVVNLLTDICYGLLDPRVRLNG</sequence>
<dbReference type="CDD" id="cd06261">
    <property type="entry name" value="TM_PBP2"/>
    <property type="match status" value="1"/>
</dbReference>
<keyword evidence="4 7" id="KW-0812">Transmembrane</keyword>
<gene>
    <name evidence="9" type="ORF">CLV25_10313</name>
</gene>
<reference evidence="9 10" key="1">
    <citation type="submission" date="2019-03" db="EMBL/GenBank/DDBJ databases">
        <title>Genomic Encyclopedia of Archaeal and Bacterial Type Strains, Phase II (KMG-II): from individual species to whole genera.</title>
        <authorList>
            <person name="Goeker M."/>
        </authorList>
    </citation>
    <scope>NUCLEOTIDE SEQUENCE [LARGE SCALE GENOMIC DNA]</scope>
    <source>
        <strain evidence="9 10">RL-C</strain>
    </source>
</reference>
<dbReference type="PROSITE" id="PS50928">
    <property type="entry name" value="ABC_TM1"/>
    <property type="match status" value="1"/>
</dbReference>